<gene>
    <name evidence="1" type="ORF">Zmor_008926</name>
</gene>
<comment type="caution">
    <text evidence="1">The sequence shown here is derived from an EMBL/GenBank/DDBJ whole genome shotgun (WGS) entry which is preliminary data.</text>
</comment>
<name>A0AA38HH88_9CUCU</name>
<sequence>MLKGGEQQLVGKTSYVWVRPIIDELYLVVGNLVVLDSSFYIQADTCWPAKSFLIGCTLAIVNLRDSTCKVILECEERNVFSYDLELSGFRRRRPLFSALSAFVLLISIF</sequence>
<accession>A0AA38HH88</accession>
<keyword evidence="2" id="KW-1185">Reference proteome</keyword>
<dbReference type="Proteomes" id="UP001168821">
    <property type="component" value="Unassembled WGS sequence"/>
</dbReference>
<evidence type="ECO:0000313" key="2">
    <source>
        <dbReference type="Proteomes" id="UP001168821"/>
    </source>
</evidence>
<evidence type="ECO:0000313" key="1">
    <source>
        <dbReference type="EMBL" id="KAJ3616941.1"/>
    </source>
</evidence>
<dbReference type="EMBL" id="JALNTZ010002561">
    <property type="protein sequence ID" value="KAJ3616941.1"/>
    <property type="molecule type" value="Genomic_DNA"/>
</dbReference>
<protein>
    <submittedName>
        <fullName evidence="1">Uncharacterized protein</fullName>
    </submittedName>
</protein>
<dbReference type="AlphaFoldDB" id="A0AA38HH88"/>
<reference evidence="1" key="1">
    <citation type="journal article" date="2023" name="G3 (Bethesda)">
        <title>Whole genome assemblies of Zophobas morio and Tenebrio molitor.</title>
        <authorList>
            <person name="Kaur S."/>
            <person name="Stinson S.A."/>
            <person name="diCenzo G.C."/>
        </authorList>
    </citation>
    <scope>NUCLEOTIDE SEQUENCE</scope>
    <source>
        <strain evidence="1">QUZm001</strain>
    </source>
</reference>
<proteinExistence type="predicted"/>
<organism evidence="1 2">
    <name type="scientific">Zophobas morio</name>
    <dbReference type="NCBI Taxonomy" id="2755281"/>
    <lineage>
        <taxon>Eukaryota</taxon>
        <taxon>Metazoa</taxon>
        <taxon>Ecdysozoa</taxon>
        <taxon>Arthropoda</taxon>
        <taxon>Hexapoda</taxon>
        <taxon>Insecta</taxon>
        <taxon>Pterygota</taxon>
        <taxon>Neoptera</taxon>
        <taxon>Endopterygota</taxon>
        <taxon>Coleoptera</taxon>
        <taxon>Polyphaga</taxon>
        <taxon>Cucujiformia</taxon>
        <taxon>Tenebrionidae</taxon>
        <taxon>Zophobas</taxon>
    </lineage>
</organism>